<name>A0A7T6Z153_9BACI</name>
<keyword evidence="3" id="KW-1185">Reference proteome</keyword>
<protein>
    <submittedName>
        <fullName evidence="2">Uncharacterized protein</fullName>
    </submittedName>
</protein>
<dbReference type="KEGG" id="scia:HUG15_03470"/>
<dbReference type="EMBL" id="CP054705">
    <property type="protein sequence ID" value="QQK74757.1"/>
    <property type="molecule type" value="Genomic_DNA"/>
</dbReference>
<proteinExistence type="predicted"/>
<dbReference type="Proteomes" id="UP000595823">
    <property type="component" value="Chromosome"/>
</dbReference>
<dbReference type="AlphaFoldDB" id="A0A7T6Z153"/>
<evidence type="ECO:0000313" key="2">
    <source>
        <dbReference type="EMBL" id="QQK74757.1"/>
    </source>
</evidence>
<accession>A0A7T6Z153</accession>
<keyword evidence="1" id="KW-0812">Transmembrane</keyword>
<sequence length="66" mass="7735">MKRSYVGVLALCLVLLLNIVFLQLAVHQFFFERYTLVLIYVALNILLFPIALWIYKKEKNQTMNSG</sequence>
<organism evidence="2 3">
    <name type="scientific">Salicibibacter cibarius</name>
    <dbReference type="NCBI Taxonomy" id="2743000"/>
    <lineage>
        <taxon>Bacteria</taxon>
        <taxon>Bacillati</taxon>
        <taxon>Bacillota</taxon>
        <taxon>Bacilli</taxon>
        <taxon>Bacillales</taxon>
        <taxon>Bacillaceae</taxon>
        <taxon>Salicibibacter</taxon>
    </lineage>
</organism>
<evidence type="ECO:0000313" key="3">
    <source>
        <dbReference type="Proteomes" id="UP000595823"/>
    </source>
</evidence>
<keyword evidence="1" id="KW-1133">Transmembrane helix</keyword>
<reference evidence="2 3" key="1">
    <citation type="submission" date="2020-06" db="EMBL/GenBank/DDBJ databases">
        <title>Genomic analysis of Salicibibacter sp. NKC5-3.</title>
        <authorList>
            <person name="Oh Y.J."/>
        </authorList>
    </citation>
    <scope>NUCLEOTIDE SEQUENCE [LARGE SCALE GENOMIC DNA]</scope>
    <source>
        <strain evidence="2 3">NKC5-3</strain>
    </source>
</reference>
<keyword evidence="1" id="KW-0472">Membrane</keyword>
<feature type="transmembrane region" description="Helical" evidence="1">
    <location>
        <begin position="35"/>
        <end position="55"/>
    </location>
</feature>
<dbReference type="RefSeq" id="WP_200127050.1">
    <property type="nucleotide sequence ID" value="NZ_CP054705.1"/>
</dbReference>
<gene>
    <name evidence="2" type="ORF">HUG15_03470</name>
</gene>
<evidence type="ECO:0000256" key="1">
    <source>
        <dbReference type="SAM" id="Phobius"/>
    </source>
</evidence>